<gene>
    <name evidence="10" type="ORF">H9Y05_10755</name>
</gene>
<evidence type="ECO:0000256" key="7">
    <source>
        <dbReference type="ARBA" id="ARBA00023136"/>
    </source>
</evidence>
<feature type="transmembrane region" description="Helical" evidence="9">
    <location>
        <begin position="27"/>
        <end position="46"/>
    </location>
</feature>
<dbReference type="AlphaFoldDB" id="A0A8J6P6Q1"/>
<comment type="caution">
    <text evidence="10">The sequence shown here is derived from an EMBL/GenBank/DDBJ whole genome shotgun (WGS) entry which is preliminary data.</text>
</comment>
<dbReference type="CDD" id="cd17346">
    <property type="entry name" value="MFS_DtpA_like"/>
    <property type="match status" value="1"/>
</dbReference>
<feature type="transmembrane region" description="Helical" evidence="9">
    <location>
        <begin position="392"/>
        <end position="410"/>
    </location>
</feature>
<dbReference type="GO" id="GO:0005886">
    <property type="term" value="C:plasma membrane"/>
    <property type="evidence" value="ECO:0007669"/>
    <property type="project" value="UniProtKB-SubCell"/>
</dbReference>
<keyword evidence="5" id="KW-0653">Protein transport</keyword>
<evidence type="ECO:0000313" key="11">
    <source>
        <dbReference type="Proteomes" id="UP000652681"/>
    </source>
</evidence>
<protein>
    <submittedName>
        <fullName evidence="10">Peptide MFS transporter</fullName>
    </submittedName>
</protein>
<keyword evidence="5" id="KW-0571">Peptide transport</keyword>
<keyword evidence="11" id="KW-1185">Reference proteome</keyword>
<feature type="transmembrane region" description="Helical" evidence="9">
    <location>
        <begin position="281"/>
        <end position="299"/>
    </location>
</feature>
<dbReference type="GO" id="GO:1904680">
    <property type="term" value="F:peptide transmembrane transporter activity"/>
    <property type="evidence" value="ECO:0007669"/>
    <property type="project" value="InterPro"/>
</dbReference>
<feature type="transmembrane region" description="Helical" evidence="9">
    <location>
        <begin position="422"/>
        <end position="443"/>
    </location>
</feature>
<dbReference type="InterPro" id="IPR018456">
    <property type="entry name" value="PTR2_symporter_CS"/>
</dbReference>
<dbReference type="PANTHER" id="PTHR23517:SF15">
    <property type="entry name" value="PROTON-DEPENDENT OLIGOPEPTIDE FAMILY TRANSPORT PROTEIN"/>
    <property type="match status" value="1"/>
</dbReference>
<feature type="transmembrane region" description="Helical" evidence="9">
    <location>
        <begin position="311"/>
        <end position="328"/>
    </location>
</feature>
<dbReference type="InterPro" id="IPR005279">
    <property type="entry name" value="Dipep/tripep_permease"/>
</dbReference>
<evidence type="ECO:0000256" key="2">
    <source>
        <dbReference type="ARBA" id="ARBA00022448"/>
    </source>
</evidence>
<feature type="transmembrane region" description="Helical" evidence="9">
    <location>
        <begin position="149"/>
        <end position="173"/>
    </location>
</feature>
<reference evidence="10" key="1">
    <citation type="submission" date="2020-09" db="EMBL/GenBank/DDBJ databases">
        <title>Taishania pollutisoli gen. nov., sp. nov., Isolated from Tetrabromobisphenol A-Contaminated Soil.</title>
        <authorList>
            <person name="Chen Q."/>
        </authorList>
    </citation>
    <scope>NUCLEOTIDE SEQUENCE</scope>
    <source>
        <strain evidence="10">CZZ-1</strain>
    </source>
</reference>
<evidence type="ECO:0000313" key="10">
    <source>
        <dbReference type="EMBL" id="MBC9812949.1"/>
    </source>
</evidence>
<comment type="subcellular location">
    <subcellularLocation>
        <location evidence="1">Cell membrane</location>
        <topology evidence="1">Multi-pass membrane protein</topology>
    </subcellularLocation>
    <subcellularLocation>
        <location evidence="8">Membrane</location>
        <topology evidence="8">Multi-pass membrane protein</topology>
    </subcellularLocation>
</comment>
<dbReference type="InterPro" id="IPR050171">
    <property type="entry name" value="MFS_Transporters"/>
</dbReference>
<evidence type="ECO:0000256" key="4">
    <source>
        <dbReference type="ARBA" id="ARBA00022692"/>
    </source>
</evidence>
<evidence type="ECO:0000256" key="1">
    <source>
        <dbReference type="ARBA" id="ARBA00004651"/>
    </source>
</evidence>
<dbReference type="PROSITE" id="PS01023">
    <property type="entry name" value="PTR2_2"/>
    <property type="match status" value="1"/>
</dbReference>
<feature type="transmembrane region" description="Helical" evidence="9">
    <location>
        <begin position="360"/>
        <end position="380"/>
    </location>
</feature>
<feature type="transmembrane region" description="Helical" evidence="9">
    <location>
        <begin position="185"/>
        <end position="205"/>
    </location>
</feature>
<feature type="transmembrane region" description="Helical" evidence="9">
    <location>
        <begin position="84"/>
        <end position="103"/>
    </location>
</feature>
<dbReference type="Pfam" id="PF00854">
    <property type="entry name" value="PTR2"/>
    <property type="match status" value="1"/>
</dbReference>
<dbReference type="GO" id="GO:0006857">
    <property type="term" value="P:oligopeptide transport"/>
    <property type="evidence" value="ECO:0007669"/>
    <property type="project" value="InterPro"/>
</dbReference>
<keyword evidence="4 8" id="KW-0812">Transmembrane</keyword>
<dbReference type="SUPFAM" id="SSF103473">
    <property type="entry name" value="MFS general substrate transporter"/>
    <property type="match status" value="1"/>
</dbReference>
<feature type="transmembrane region" description="Helical" evidence="9">
    <location>
        <begin position="52"/>
        <end position="72"/>
    </location>
</feature>
<dbReference type="InterPro" id="IPR000109">
    <property type="entry name" value="POT_fam"/>
</dbReference>
<comment type="similarity">
    <text evidence="8">Belongs to the major facilitator superfamily. Proton-dependent oligopeptide transporter (POT/PTR) (TC 2.A.17) family.</text>
</comment>
<proteinExistence type="inferred from homology"/>
<keyword evidence="6 9" id="KW-1133">Transmembrane helix</keyword>
<keyword evidence="2 8" id="KW-0813">Transport</keyword>
<feature type="transmembrane region" description="Helical" evidence="9">
    <location>
        <begin position="248"/>
        <end position="269"/>
    </location>
</feature>
<evidence type="ECO:0000256" key="5">
    <source>
        <dbReference type="ARBA" id="ARBA00022856"/>
    </source>
</evidence>
<dbReference type="PANTHER" id="PTHR23517">
    <property type="entry name" value="RESISTANCE PROTEIN MDTM, PUTATIVE-RELATED-RELATED"/>
    <property type="match status" value="1"/>
</dbReference>
<keyword evidence="7 9" id="KW-0472">Membrane</keyword>
<evidence type="ECO:0000256" key="8">
    <source>
        <dbReference type="RuleBase" id="RU003755"/>
    </source>
</evidence>
<keyword evidence="3" id="KW-1003">Cell membrane</keyword>
<dbReference type="Proteomes" id="UP000652681">
    <property type="component" value="Unassembled WGS sequence"/>
</dbReference>
<dbReference type="RefSeq" id="WP_216714287.1">
    <property type="nucleotide sequence ID" value="NZ_JACVEL010000006.1"/>
</dbReference>
<dbReference type="Gene3D" id="1.20.1250.20">
    <property type="entry name" value="MFS general substrate transporter like domains"/>
    <property type="match status" value="1"/>
</dbReference>
<evidence type="ECO:0000256" key="9">
    <source>
        <dbReference type="SAM" id="Phobius"/>
    </source>
</evidence>
<dbReference type="NCBIfam" id="TIGR00924">
    <property type="entry name" value="yjdL_sub1_fam"/>
    <property type="match status" value="1"/>
</dbReference>
<sequence length="621" mass="69190">MNNEIQIKQGHPKGLYLLFTTEMWERFSYYGMRAIFTLFLIKALMFDKETASGIYGSYTSLVYLTPIIGGYFADNIWGNRKSIFVGGIMMAIGQFFMFLSASFYANKSLALILMIVGLTCLIFGNGFFKPNISTLVGQLYSETDKRKDAAYTIFYMGINLGAFIAPLICGFLGERYDSTGEAIPGAFKWGFLCACIGMVISVITFEMRKNKVLITPEGDPIGVVPNVKRLSTDQTGEVPTTKKSKNNIYIGVLVGMILLVLLRFFVFMADDETMIDKVNNYISAAIFAISISIPLIIITDKSLNKVEKQRIWVIYIVAFFVIFFWAAFEQAGASLTFFAAEQTNRDILGFSMPASWFNSFNAVFIVILAPLISIMWTKLAKKNMEPASPYKQAFGLLFLALGYVFIAIGVDGVEPGVKVSIIWLTGLYFIHTIGELFLSPIGLSMVNKLAPVRFASLLMGVWFLSTAAANNFAGFLSSFYPDPVLQGAEVRALEKEYTTSTHTCYLIADEVKTATLADTVKVVDDKGKPVEVKFSDIKFERLLPEVKNKNDKKAIEANAKIIQAKKIEFAKKAVNKEKSFIGIKITDLKSFFWLFVYLAGGSAIILFLLSKLLVKMMHGVK</sequence>
<evidence type="ECO:0000256" key="6">
    <source>
        <dbReference type="ARBA" id="ARBA00022989"/>
    </source>
</evidence>
<dbReference type="InterPro" id="IPR036259">
    <property type="entry name" value="MFS_trans_sf"/>
</dbReference>
<name>A0A8J6P6Q1_9FLAO</name>
<feature type="transmembrane region" description="Helical" evidence="9">
    <location>
        <begin position="109"/>
        <end position="128"/>
    </location>
</feature>
<accession>A0A8J6P6Q1</accession>
<evidence type="ECO:0000256" key="3">
    <source>
        <dbReference type="ARBA" id="ARBA00022475"/>
    </source>
</evidence>
<feature type="transmembrane region" description="Helical" evidence="9">
    <location>
        <begin position="591"/>
        <end position="614"/>
    </location>
</feature>
<organism evidence="10 11">
    <name type="scientific">Taishania pollutisoli</name>
    <dbReference type="NCBI Taxonomy" id="2766479"/>
    <lineage>
        <taxon>Bacteria</taxon>
        <taxon>Pseudomonadati</taxon>
        <taxon>Bacteroidota</taxon>
        <taxon>Flavobacteriia</taxon>
        <taxon>Flavobacteriales</taxon>
        <taxon>Crocinitomicaceae</taxon>
        <taxon>Taishania</taxon>
    </lineage>
</organism>
<dbReference type="EMBL" id="JACVEL010000006">
    <property type="protein sequence ID" value="MBC9812949.1"/>
    <property type="molecule type" value="Genomic_DNA"/>
</dbReference>
<feature type="transmembrane region" description="Helical" evidence="9">
    <location>
        <begin position="455"/>
        <end position="476"/>
    </location>
</feature>